<dbReference type="RefSeq" id="WP_106393197.1">
    <property type="nucleotide sequence ID" value="NZ_PVNK01000170.1"/>
</dbReference>
<reference evidence="10 11" key="1">
    <citation type="submission" date="2018-03" db="EMBL/GenBank/DDBJ databases">
        <title>Draft Genome Sequences of the Obligatory Marine Myxobacteria Enhygromyxa salina SWB005.</title>
        <authorList>
            <person name="Poehlein A."/>
            <person name="Moghaddam J.A."/>
            <person name="Harms H."/>
            <person name="Alanjari M."/>
            <person name="Koenig G.M."/>
            <person name="Daniel R."/>
            <person name="Schaeberle T.F."/>
        </authorList>
    </citation>
    <scope>NUCLEOTIDE SEQUENCE [LARGE SCALE GENOMIC DNA]</scope>
    <source>
        <strain evidence="10 11">SWB005</strain>
    </source>
</reference>
<evidence type="ECO:0000256" key="1">
    <source>
        <dbReference type="ARBA" id="ARBA00004196"/>
    </source>
</evidence>
<keyword evidence="3 6" id="KW-0479">Metal-binding</keyword>
<comment type="subcellular location">
    <subcellularLocation>
        <location evidence="1">Cell envelope</location>
    </subcellularLocation>
</comment>
<keyword evidence="4 10" id="KW-0560">Oxidoreductase</keyword>
<keyword evidence="2 6" id="KW-0349">Heme</keyword>
<accession>A0A2S9XRD4</accession>
<evidence type="ECO:0000256" key="2">
    <source>
        <dbReference type="ARBA" id="ARBA00022617"/>
    </source>
</evidence>
<dbReference type="EC" id="1.11.1.5" evidence="10"/>
<feature type="domain" description="Cytochrome c" evidence="9">
    <location>
        <begin position="244"/>
        <end position="359"/>
    </location>
</feature>
<dbReference type="InterPro" id="IPR036909">
    <property type="entry name" value="Cyt_c-like_dom_sf"/>
</dbReference>
<evidence type="ECO:0000256" key="8">
    <source>
        <dbReference type="SAM" id="SignalP"/>
    </source>
</evidence>
<dbReference type="PROSITE" id="PS51007">
    <property type="entry name" value="CYTC"/>
    <property type="match status" value="2"/>
</dbReference>
<evidence type="ECO:0000256" key="3">
    <source>
        <dbReference type="ARBA" id="ARBA00022723"/>
    </source>
</evidence>
<evidence type="ECO:0000256" key="6">
    <source>
        <dbReference type="PROSITE-ProRule" id="PRU00433"/>
    </source>
</evidence>
<comment type="caution">
    <text evidence="10">The sequence shown here is derived from an EMBL/GenBank/DDBJ whole genome shotgun (WGS) entry which is preliminary data.</text>
</comment>
<feature type="chain" id="PRO_5015429736" evidence="8">
    <location>
        <begin position="31"/>
        <end position="401"/>
    </location>
</feature>
<keyword evidence="5 6" id="KW-0408">Iron</keyword>
<dbReference type="EMBL" id="PVNK01000170">
    <property type="protein sequence ID" value="PRP95416.1"/>
    <property type="molecule type" value="Genomic_DNA"/>
</dbReference>
<keyword evidence="11" id="KW-1185">Reference proteome</keyword>
<evidence type="ECO:0000256" key="5">
    <source>
        <dbReference type="ARBA" id="ARBA00023004"/>
    </source>
</evidence>
<dbReference type="GO" id="GO:0009055">
    <property type="term" value="F:electron transfer activity"/>
    <property type="evidence" value="ECO:0007669"/>
    <property type="project" value="InterPro"/>
</dbReference>
<dbReference type="SUPFAM" id="SSF46626">
    <property type="entry name" value="Cytochrome c"/>
    <property type="match status" value="2"/>
</dbReference>
<dbReference type="OrthoDB" id="9805202at2"/>
<evidence type="ECO:0000259" key="9">
    <source>
        <dbReference type="PROSITE" id="PS51007"/>
    </source>
</evidence>
<dbReference type="InterPro" id="IPR004852">
    <property type="entry name" value="Di-haem_cyt_c_peroxidsae"/>
</dbReference>
<dbReference type="InterPro" id="IPR051395">
    <property type="entry name" value="Cytochrome_c_Peroxidase/MauG"/>
</dbReference>
<dbReference type="Gene3D" id="1.10.760.10">
    <property type="entry name" value="Cytochrome c-like domain"/>
    <property type="match status" value="2"/>
</dbReference>
<keyword evidence="10" id="KW-0575">Peroxidase</keyword>
<dbReference type="GO" id="GO:0020037">
    <property type="term" value="F:heme binding"/>
    <property type="evidence" value="ECO:0007669"/>
    <property type="project" value="InterPro"/>
</dbReference>
<evidence type="ECO:0000313" key="10">
    <source>
        <dbReference type="EMBL" id="PRP95416.1"/>
    </source>
</evidence>
<feature type="compositionally biased region" description="Pro residues" evidence="7">
    <location>
        <begin position="390"/>
        <end position="401"/>
    </location>
</feature>
<organism evidence="10 11">
    <name type="scientific">Enhygromyxa salina</name>
    <dbReference type="NCBI Taxonomy" id="215803"/>
    <lineage>
        <taxon>Bacteria</taxon>
        <taxon>Pseudomonadati</taxon>
        <taxon>Myxococcota</taxon>
        <taxon>Polyangia</taxon>
        <taxon>Nannocystales</taxon>
        <taxon>Nannocystaceae</taxon>
        <taxon>Enhygromyxa</taxon>
    </lineage>
</organism>
<dbReference type="PANTHER" id="PTHR30600">
    <property type="entry name" value="CYTOCHROME C PEROXIDASE-RELATED"/>
    <property type="match status" value="1"/>
</dbReference>
<feature type="domain" description="Cytochrome c" evidence="9">
    <location>
        <begin position="90"/>
        <end position="222"/>
    </location>
</feature>
<proteinExistence type="predicted"/>
<evidence type="ECO:0000313" key="11">
    <source>
        <dbReference type="Proteomes" id="UP000237968"/>
    </source>
</evidence>
<keyword evidence="8" id="KW-0732">Signal</keyword>
<dbReference type="Pfam" id="PF03150">
    <property type="entry name" value="CCP_MauG"/>
    <property type="match status" value="1"/>
</dbReference>
<dbReference type="GO" id="GO:0046872">
    <property type="term" value="F:metal ion binding"/>
    <property type="evidence" value="ECO:0007669"/>
    <property type="project" value="UniProtKB-KW"/>
</dbReference>
<evidence type="ECO:0000256" key="4">
    <source>
        <dbReference type="ARBA" id="ARBA00023002"/>
    </source>
</evidence>
<protein>
    <submittedName>
        <fullName evidence="10">Cytochrome c551 peroxidase</fullName>
        <ecNumber evidence="10">1.11.1.5</ecNumber>
    </submittedName>
</protein>
<dbReference type="GO" id="GO:0004130">
    <property type="term" value="F:cytochrome-c peroxidase activity"/>
    <property type="evidence" value="ECO:0007669"/>
    <property type="project" value="UniProtKB-EC"/>
</dbReference>
<sequence length="401" mass="42575">MDTPGRPSPRALSPLRGLAVLSLLSLPACGDGGAHDEAHGSGIEVYAGRVPPAPPKEAELDPAALREQAKKVFGVVPEEFPNANNPLTEAKIDLGRMLYYDDRLSLSGDISCNSCHDLASFGVDGLPTSPGHKAEFGERNSPTVYNAGGHLAQFWDGRAADLEEQAKGPVLNPVEMGMPDEASVVAILANIPGYVEAFATAFPEAEEPVSFDNMANAIGAFERKLTTPAPIDAWLGGDDAALSAEALAGLKLFLDSDCQSCHNGFNFGGVSYQKLGTEKPWPRLADNGRFEVTKDERDRFVFKVPTLRNVAKTAPYLHDGTIATLPDMVAKMVEHQTKRAGPYTPEEMANMLAFLDALTGEIPSDYIAMPELPKAAEPSAAEPSAAEPSAPEPSAPDVPAE</sequence>
<dbReference type="PANTHER" id="PTHR30600:SF7">
    <property type="entry name" value="CYTOCHROME C PEROXIDASE-RELATED"/>
    <property type="match status" value="1"/>
</dbReference>
<name>A0A2S9XRD4_9BACT</name>
<evidence type="ECO:0000256" key="7">
    <source>
        <dbReference type="SAM" id="MobiDB-lite"/>
    </source>
</evidence>
<dbReference type="Pfam" id="PF00034">
    <property type="entry name" value="Cytochrom_C"/>
    <property type="match status" value="1"/>
</dbReference>
<dbReference type="AlphaFoldDB" id="A0A2S9XRD4"/>
<gene>
    <name evidence="10" type="primary">ccpA_2</name>
    <name evidence="10" type="ORF">ENSA5_38810</name>
</gene>
<dbReference type="Proteomes" id="UP000237968">
    <property type="component" value="Unassembled WGS sequence"/>
</dbReference>
<feature type="region of interest" description="Disordered" evidence="7">
    <location>
        <begin position="370"/>
        <end position="401"/>
    </location>
</feature>
<dbReference type="GO" id="GO:0030313">
    <property type="term" value="C:cell envelope"/>
    <property type="evidence" value="ECO:0007669"/>
    <property type="project" value="UniProtKB-SubCell"/>
</dbReference>
<feature type="compositionally biased region" description="Low complexity" evidence="7">
    <location>
        <begin position="370"/>
        <end position="389"/>
    </location>
</feature>
<dbReference type="InterPro" id="IPR009056">
    <property type="entry name" value="Cyt_c-like_dom"/>
</dbReference>
<feature type="signal peptide" evidence="8">
    <location>
        <begin position="1"/>
        <end position="30"/>
    </location>
</feature>